<reference evidence="2" key="1">
    <citation type="journal article" date="2022" name="Mol. Ecol. Resour.">
        <title>The genomes of chicory, endive, great burdock and yacon provide insights into Asteraceae palaeo-polyploidization history and plant inulin production.</title>
        <authorList>
            <person name="Fan W."/>
            <person name="Wang S."/>
            <person name="Wang H."/>
            <person name="Wang A."/>
            <person name="Jiang F."/>
            <person name="Liu H."/>
            <person name="Zhao H."/>
            <person name="Xu D."/>
            <person name="Zhang Y."/>
        </authorList>
    </citation>
    <scope>NUCLEOTIDE SEQUENCE [LARGE SCALE GENOMIC DNA]</scope>
    <source>
        <strain evidence="2">cv. Yunnan</strain>
    </source>
</reference>
<accession>A0ACB9JZW6</accession>
<keyword evidence="2" id="KW-1185">Reference proteome</keyword>
<reference evidence="1 2" key="2">
    <citation type="journal article" date="2022" name="Mol. Ecol. Resour.">
        <title>The genomes of chicory, endive, great burdock and yacon provide insights into Asteraceae paleo-polyploidization history and plant inulin production.</title>
        <authorList>
            <person name="Fan W."/>
            <person name="Wang S."/>
            <person name="Wang H."/>
            <person name="Wang A."/>
            <person name="Jiang F."/>
            <person name="Liu H."/>
            <person name="Zhao H."/>
            <person name="Xu D."/>
            <person name="Zhang Y."/>
        </authorList>
    </citation>
    <scope>NUCLEOTIDE SEQUENCE [LARGE SCALE GENOMIC DNA]</scope>
    <source>
        <strain evidence="2">cv. Yunnan</strain>
        <tissue evidence="1">Leaves</tissue>
    </source>
</reference>
<protein>
    <submittedName>
        <fullName evidence="1">Uncharacterized protein</fullName>
    </submittedName>
</protein>
<proteinExistence type="predicted"/>
<sequence>MARRKLTRGPPPESSSKKRHKDDNDSNDPYYEDVTVTPKAHTKFKKSTPHISEAHLKDVLDTLNKARYVPPGSSSTTTDKDDQIKALEARVGMLEAQVSGLQGGSGEHQDTGVNPDSQAQEESQSESKEVSASEGADKVKGVEATEALDESNFEDSESEYAKNLECLLSLDDDVDDDVMWGDEDEENVEIEIGKDVNEVTYQADNGIEFIPMLLDTISDIEGSLETEQDVPDINEELEVEKHDEPEELYRNTGMTKKQWTKIKNTWWKEKSTAPPSPILKSKSIEIDQVSQGLKRVLKGLFRDKSYPITIWNSWMI</sequence>
<name>A0ACB9JZW6_9ASTR</name>
<comment type="caution">
    <text evidence="1">The sequence shown here is derived from an EMBL/GenBank/DDBJ whole genome shotgun (WGS) entry which is preliminary data.</text>
</comment>
<dbReference type="Proteomes" id="UP001056120">
    <property type="component" value="Linkage Group LG02"/>
</dbReference>
<dbReference type="EMBL" id="CM042019">
    <property type="protein sequence ID" value="KAI3825591.1"/>
    <property type="molecule type" value="Genomic_DNA"/>
</dbReference>
<gene>
    <name evidence="1" type="ORF">L1987_07082</name>
</gene>
<evidence type="ECO:0000313" key="2">
    <source>
        <dbReference type="Proteomes" id="UP001056120"/>
    </source>
</evidence>
<organism evidence="1 2">
    <name type="scientific">Smallanthus sonchifolius</name>
    <dbReference type="NCBI Taxonomy" id="185202"/>
    <lineage>
        <taxon>Eukaryota</taxon>
        <taxon>Viridiplantae</taxon>
        <taxon>Streptophyta</taxon>
        <taxon>Embryophyta</taxon>
        <taxon>Tracheophyta</taxon>
        <taxon>Spermatophyta</taxon>
        <taxon>Magnoliopsida</taxon>
        <taxon>eudicotyledons</taxon>
        <taxon>Gunneridae</taxon>
        <taxon>Pentapetalae</taxon>
        <taxon>asterids</taxon>
        <taxon>campanulids</taxon>
        <taxon>Asterales</taxon>
        <taxon>Asteraceae</taxon>
        <taxon>Asteroideae</taxon>
        <taxon>Heliantheae alliance</taxon>
        <taxon>Millerieae</taxon>
        <taxon>Smallanthus</taxon>
    </lineage>
</organism>
<evidence type="ECO:0000313" key="1">
    <source>
        <dbReference type="EMBL" id="KAI3825591.1"/>
    </source>
</evidence>